<dbReference type="KEGG" id="simp:C6571_19300"/>
<reference evidence="1 2" key="1">
    <citation type="submission" date="2018-03" db="EMBL/GenBank/DDBJ databases">
        <title>Genome sequencing of Simplicispira sp.</title>
        <authorList>
            <person name="Kim S.-J."/>
            <person name="Heo J."/>
            <person name="Kwon S.-W."/>
        </authorList>
    </citation>
    <scope>NUCLEOTIDE SEQUENCE [LARGE SCALE GENOMIC DNA]</scope>
    <source>
        <strain evidence="1 2">SC1-8</strain>
        <plasmid evidence="1 2">unnamed2</plasmid>
    </source>
</reference>
<gene>
    <name evidence="1" type="ORF">C6571_19300</name>
</gene>
<dbReference type="SUPFAM" id="SSF52540">
    <property type="entry name" value="P-loop containing nucleoside triphosphate hydrolases"/>
    <property type="match status" value="1"/>
</dbReference>
<proteinExistence type="predicted"/>
<dbReference type="Proteomes" id="UP000239326">
    <property type="component" value="Plasmid unnamed2"/>
</dbReference>
<geneLocation type="plasmid" evidence="1 2">
    <name>unnamed2</name>
</geneLocation>
<evidence type="ECO:0000313" key="1">
    <source>
        <dbReference type="EMBL" id="AVO43569.1"/>
    </source>
</evidence>
<sequence>MEFFIAKDTVFAKTVDVDRLARNLVAEGLQPTKGAALNLAARLLGASNHHALLAQAKAPKLATWSIPDIQEYLSSEAITTGSRFPKELPPQFDGAWQHRATALLAKAVAARTPGELEFIALVGGPGSGKTLLAKHFCKLSGGCVVDVGLYRWFTRPYQPAAGEIVVFDRPALPRSAPSASMARAFELWSHTAPRQRTVERAKELFRSEWQGIPMDAPGESIHGSIARNLAQAAPLIVCFASPEEAQHALDGSARVISMYSPAATAKLNWRAAHLVNLDNLSEHTLLRAPPEKT</sequence>
<dbReference type="EMBL" id="CP027671">
    <property type="protein sequence ID" value="AVO43569.1"/>
    <property type="molecule type" value="Genomic_DNA"/>
</dbReference>
<evidence type="ECO:0000313" key="2">
    <source>
        <dbReference type="Proteomes" id="UP000239326"/>
    </source>
</evidence>
<accession>A0A2S0N5Z3</accession>
<protein>
    <submittedName>
        <fullName evidence="1">Uncharacterized protein</fullName>
    </submittedName>
</protein>
<name>A0A2S0N5Z3_9BURK</name>
<keyword evidence="2" id="KW-1185">Reference proteome</keyword>
<dbReference type="AlphaFoldDB" id="A0A2S0N5Z3"/>
<organism evidence="1 2">
    <name type="scientific">Simplicispira suum</name>
    <dbReference type="NCBI Taxonomy" id="2109915"/>
    <lineage>
        <taxon>Bacteria</taxon>
        <taxon>Pseudomonadati</taxon>
        <taxon>Pseudomonadota</taxon>
        <taxon>Betaproteobacteria</taxon>
        <taxon>Burkholderiales</taxon>
        <taxon>Comamonadaceae</taxon>
        <taxon>Simplicispira</taxon>
    </lineage>
</organism>
<keyword evidence="1" id="KW-0614">Plasmid</keyword>
<dbReference type="InterPro" id="IPR027417">
    <property type="entry name" value="P-loop_NTPase"/>
</dbReference>